<comment type="caution">
    <text evidence="1">The sequence shown here is derived from an EMBL/GenBank/DDBJ whole genome shotgun (WGS) entry which is preliminary data.</text>
</comment>
<dbReference type="RefSeq" id="WP_364445637.1">
    <property type="nucleotide sequence ID" value="NZ_JBFARM010000002.1"/>
</dbReference>
<protein>
    <submittedName>
        <fullName evidence="1">Uncharacterized protein</fullName>
    </submittedName>
</protein>
<organism evidence="1 2">
    <name type="scientific">Nonomuraea bangladeshensis</name>
    <dbReference type="NCBI Taxonomy" id="404385"/>
    <lineage>
        <taxon>Bacteria</taxon>
        <taxon>Bacillati</taxon>
        <taxon>Actinomycetota</taxon>
        <taxon>Actinomycetes</taxon>
        <taxon>Streptosporangiales</taxon>
        <taxon>Streptosporangiaceae</taxon>
        <taxon>Nonomuraea</taxon>
    </lineage>
</organism>
<accession>A0ABV3GY94</accession>
<keyword evidence="2" id="KW-1185">Reference proteome</keyword>
<sequence>MNETVAVVGGRYRWTRGPDLGHVDDVAVVAERIMHVLRLVGS</sequence>
<reference evidence="1 2" key="1">
    <citation type="submission" date="2024-06" db="EMBL/GenBank/DDBJ databases">
        <title>The Natural Products Discovery Center: Release of the First 8490 Sequenced Strains for Exploring Actinobacteria Biosynthetic Diversity.</title>
        <authorList>
            <person name="Kalkreuter E."/>
            <person name="Kautsar S.A."/>
            <person name="Yang D."/>
            <person name="Bader C.D."/>
            <person name="Teijaro C.N."/>
            <person name="Fluegel L."/>
            <person name="Davis C.M."/>
            <person name="Simpson J.R."/>
            <person name="Lauterbach L."/>
            <person name="Steele A.D."/>
            <person name="Gui C."/>
            <person name="Meng S."/>
            <person name="Li G."/>
            <person name="Viehrig K."/>
            <person name="Ye F."/>
            <person name="Su P."/>
            <person name="Kiefer A.F."/>
            <person name="Nichols A."/>
            <person name="Cepeda A.J."/>
            <person name="Yan W."/>
            <person name="Fan B."/>
            <person name="Jiang Y."/>
            <person name="Adhikari A."/>
            <person name="Zheng C.-J."/>
            <person name="Schuster L."/>
            <person name="Cowan T.M."/>
            <person name="Smanski M.J."/>
            <person name="Chevrette M.G."/>
            <person name="De Carvalho L.P.S."/>
            <person name="Shen B."/>
        </authorList>
    </citation>
    <scope>NUCLEOTIDE SEQUENCE [LARGE SCALE GENOMIC DNA]</scope>
    <source>
        <strain evidence="1 2">NPDC049574</strain>
    </source>
</reference>
<proteinExistence type="predicted"/>
<name>A0ABV3GY94_9ACTN</name>
<dbReference type="EMBL" id="JBFARM010000002">
    <property type="protein sequence ID" value="MEV4285251.1"/>
    <property type="molecule type" value="Genomic_DNA"/>
</dbReference>
<dbReference type="Proteomes" id="UP001552427">
    <property type="component" value="Unassembled WGS sequence"/>
</dbReference>
<evidence type="ECO:0000313" key="1">
    <source>
        <dbReference type="EMBL" id="MEV4285251.1"/>
    </source>
</evidence>
<evidence type="ECO:0000313" key="2">
    <source>
        <dbReference type="Proteomes" id="UP001552427"/>
    </source>
</evidence>
<gene>
    <name evidence="1" type="ORF">AB0K40_07070</name>
</gene>